<dbReference type="Proteomes" id="UP001458880">
    <property type="component" value="Unassembled WGS sequence"/>
</dbReference>
<reference evidence="3 4" key="1">
    <citation type="journal article" date="2024" name="BMC Genomics">
        <title>De novo assembly and annotation of Popillia japonica's genome with initial clues to its potential as an invasive pest.</title>
        <authorList>
            <person name="Cucini C."/>
            <person name="Boschi S."/>
            <person name="Funari R."/>
            <person name="Cardaioli E."/>
            <person name="Iannotti N."/>
            <person name="Marturano G."/>
            <person name="Paoli F."/>
            <person name="Bruttini M."/>
            <person name="Carapelli A."/>
            <person name="Frati F."/>
            <person name="Nardi F."/>
        </authorList>
    </citation>
    <scope>NUCLEOTIDE SEQUENCE [LARGE SCALE GENOMIC DNA]</scope>
    <source>
        <strain evidence="3">DMR45628</strain>
    </source>
</reference>
<keyword evidence="1" id="KW-0175">Coiled coil</keyword>
<comment type="caution">
    <text evidence="3">The sequence shown here is derived from an EMBL/GenBank/DDBJ whole genome shotgun (WGS) entry which is preliminary data.</text>
</comment>
<dbReference type="EMBL" id="JASPKY010000359">
    <property type="protein sequence ID" value="KAK9704026.1"/>
    <property type="molecule type" value="Genomic_DNA"/>
</dbReference>
<evidence type="ECO:0000313" key="3">
    <source>
        <dbReference type="EMBL" id="KAK9704026.1"/>
    </source>
</evidence>
<evidence type="ECO:0000256" key="2">
    <source>
        <dbReference type="SAM" id="MobiDB-lite"/>
    </source>
</evidence>
<gene>
    <name evidence="3" type="ORF">QE152_g28541</name>
</gene>
<protein>
    <submittedName>
        <fullName evidence="3">Uncharacterized protein</fullName>
    </submittedName>
</protein>
<proteinExistence type="predicted"/>
<dbReference type="AlphaFoldDB" id="A0AAW1JL58"/>
<evidence type="ECO:0000313" key="4">
    <source>
        <dbReference type="Proteomes" id="UP001458880"/>
    </source>
</evidence>
<accession>A0AAW1JL58</accession>
<evidence type="ECO:0000256" key="1">
    <source>
        <dbReference type="SAM" id="Coils"/>
    </source>
</evidence>
<feature type="compositionally biased region" description="Acidic residues" evidence="2">
    <location>
        <begin position="1"/>
        <end position="11"/>
    </location>
</feature>
<keyword evidence="4" id="KW-1185">Reference proteome</keyword>
<organism evidence="3 4">
    <name type="scientific">Popillia japonica</name>
    <name type="common">Japanese beetle</name>
    <dbReference type="NCBI Taxonomy" id="7064"/>
    <lineage>
        <taxon>Eukaryota</taxon>
        <taxon>Metazoa</taxon>
        <taxon>Ecdysozoa</taxon>
        <taxon>Arthropoda</taxon>
        <taxon>Hexapoda</taxon>
        <taxon>Insecta</taxon>
        <taxon>Pterygota</taxon>
        <taxon>Neoptera</taxon>
        <taxon>Endopterygota</taxon>
        <taxon>Coleoptera</taxon>
        <taxon>Polyphaga</taxon>
        <taxon>Scarabaeiformia</taxon>
        <taxon>Scarabaeidae</taxon>
        <taxon>Rutelinae</taxon>
        <taxon>Popillia</taxon>
    </lineage>
</organism>
<feature type="coiled-coil region" evidence="1">
    <location>
        <begin position="55"/>
        <end position="131"/>
    </location>
</feature>
<feature type="compositionally biased region" description="Basic and acidic residues" evidence="2">
    <location>
        <begin position="12"/>
        <end position="41"/>
    </location>
</feature>
<feature type="region of interest" description="Disordered" evidence="2">
    <location>
        <begin position="1"/>
        <end position="52"/>
    </location>
</feature>
<sequence>MGRSEDSDENSTDERKRKYSKEVDEEHAFSRSKKVDEEHAFSRSKKVARSPIKVQKKVEDNIEAMKNMMETMQLTMEALAKEMKEMRKEQKEFKQQFNEIREDNEKLSMENSELKKRIVVLDDRLERLENEKRWNNVVIQGLTIDGYNQEEIKTKVKQFIENELQVKVKTERVTKLGERTYLMQMESAADKSKVMQNKSKLKGREGDKVFINDDLSKQDRDIQKIIRTRAHQERKDGKRIKIGFRKLYLGEEEWKWDKNEQKLILTKGNKAQKN</sequence>
<name>A0AAW1JL58_POPJA</name>